<keyword evidence="1" id="KW-0378">Hydrolase</keyword>
<evidence type="ECO:0000313" key="4">
    <source>
        <dbReference type="Proteomes" id="UP000051242"/>
    </source>
</evidence>
<dbReference type="PANTHER" id="PTHR22946:SF9">
    <property type="entry name" value="POLYKETIDE TRANSFERASE AF380"/>
    <property type="match status" value="1"/>
</dbReference>
<evidence type="ECO:0000313" key="3">
    <source>
        <dbReference type="EMBL" id="KRO82644.1"/>
    </source>
</evidence>
<organism evidence="3 4">
    <name type="scientific">OM182 bacterium BACL3 MAG-120619-bin3</name>
    <dbReference type="NCBI Taxonomy" id="1655593"/>
    <lineage>
        <taxon>Bacteria</taxon>
        <taxon>Pseudomonadati</taxon>
        <taxon>Pseudomonadota</taxon>
        <taxon>Gammaproteobacteria</taxon>
        <taxon>OMG group</taxon>
        <taxon>OM182 clade</taxon>
    </lineage>
</organism>
<dbReference type="InterPro" id="IPR050261">
    <property type="entry name" value="FrsA_esterase"/>
</dbReference>
<comment type="caution">
    <text evidence="3">The sequence shown here is derived from an EMBL/GenBank/DDBJ whole genome shotgun (WGS) entry which is preliminary data.</text>
</comment>
<evidence type="ECO:0000256" key="1">
    <source>
        <dbReference type="ARBA" id="ARBA00022801"/>
    </source>
</evidence>
<dbReference type="EMBL" id="LICD01000033">
    <property type="protein sequence ID" value="KRO82644.1"/>
    <property type="molecule type" value="Genomic_DNA"/>
</dbReference>
<proteinExistence type="predicted"/>
<dbReference type="Pfam" id="PF12740">
    <property type="entry name" value="PETase"/>
    <property type="match status" value="1"/>
</dbReference>
<feature type="domain" description="PET hydrolase/cutinase-like" evidence="2">
    <location>
        <begin position="73"/>
        <end position="271"/>
    </location>
</feature>
<dbReference type="AlphaFoldDB" id="A0A0R2T6F9"/>
<dbReference type="PANTHER" id="PTHR22946">
    <property type="entry name" value="DIENELACTONE HYDROLASE DOMAIN-CONTAINING PROTEIN-RELATED"/>
    <property type="match status" value="1"/>
</dbReference>
<dbReference type="GO" id="GO:0052689">
    <property type="term" value="F:carboxylic ester hydrolase activity"/>
    <property type="evidence" value="ECO:0007669"/>
    <property type="project" value="UniProtKB-ARBA"/>
</dbReference>
<gene>
    <name evidence="3" type="ORF">ABR85_06070</name>
</gene>
<sequence length="379" mass="39589">MLRKIALGLSVLVLALFIAGIAGYVITGPQAPAADSVSAQWLKPGPYMTASSDKVFVDSSRGTAANRDYSGAADRTLATTLWYPLDTEESHPLVIHSHGFTSARNDLSYVAELLASHGYVVAAADYPLTHGGAPGKPNAVDVVNQPADVSFLIDSVSALSGPEKPFSGSIDASRIGLMGYSLGGLTTELATYHPTLRDPRVAAAASIAGPTTGFTADFFKTSDIPFLMIAGSLDYLINFEANAATIPNLVENGALVTITGGTHLGFASVADPMFRFMRHPDSLGCAAVLANLDSDPNDSLNQLGGAAEGIVVDPTAPQVCEITPDEKALHPGEQHMITSIAILAFFESQFSPYAAAREQAARALTVSLPTEFAAANYSD</sequence>
<accession>A0A0R2T6F9</accession>
<evidence type="ECO:0000259" key="2">
    <source>
        <dbReference type="Pfam" id="PF12740"/>
    </source>
</evidence>
<name>A0A0R2T6F9_9GAMM</name>
<dbReference type="Proteomes" id="UP000051242">
    <property type="component" value="Unassembled WGS sequence"/>
</dbReference>
<dbReference type="Gene3D" id="3.40.50.1820">
    <property type="entry name" value="alpha/beta hydrolase"/>
    <property type="match status" value="1"/>
</dbReference>
<reference evidence="3 4" key="1">
    <citation type="submission" date="2015-10" db="EMBL/GenBank/DDBJ databases">
        <title>Metagenome-Assembled Genomes uncover a global brackish microbiome.</title>
        <authorList>
            <person name="Hugerth L.W."/>
            <person name="Larsson J."/>
            <person name="Alneberg J."/>
            <person name="Lindh M.V."/>
            <person name="Legrand C."/>
            <person name="Pinhassi J."/>
            <person name="Andersson A.F."/>
        </authorList>
    </citation>
    <scope>NUCLEOTIDE SEQUENCE [LARGE SCALE GENOMIC DNA]</scope>
    <source>
        <strain evidence="3">BACL22 MAG-120619-bin3</strain>
    </source>
</reference>
<dbReference type="InterPro" id="IPR029058">
    <property type="entry name" value="AB_hydrolase_fold"/>
</dbReference>
<dbReference type="SUPFAM" id="SSF53474">
    <property type="entry name" value="alpha/beta-Hydrolases"/>
    <property type="match status" value="1"/>
</dbReference>
<protein>
    <recommendedName>
        <fullName evidence="2">PET hydrolase/cutinase-like domain-containing protein</fullName>
    </recommendedName>
</protein>
<dbReference type="InterPro" id="IPR041127">
    <property type="entry name" value="PET_hydrolase/cutinase-like"/>
</dbReference>